<sequence>MSATKGQTSGAEHPASSSTPQPKTTNACTWREAAFESSSSKIKNFPAKPIPESTCRTQAEERSIRGMNTITALVGSYQKCTTGVMNMTVVRQLLKKYYDSFARGEYGAGLQDNYEFQDNMGYYDYDHPRYDYLNHDVPKAPFYVNSSFQGGRAYNLYSGEYSENAEPYEPTPYHMMYAHPHGEGVTHERRNYENYTPPKVETEGHR</sequence>
<feature type="region of interest" description="Disordered" evidence="1">
    <location>
        <begin position="184"/>
        <end position="206"/>
    </location>
</feature>
<evidence type="ECO:0000256" key="1">
    <source>
        <dbReference type="SAM" id="MobiDB-lite"/>
    </source>
</evidence>
<protein>
    <submittedName>
        <fullName evidence="2">Uncharacterized protein</fullName>
    </submittedName>
</protein>
<reference evidence="2 3" key="1">
    <citation type="submission" date="2019-06" db="EMBL/GenBank/DDBJ databases">
        <title>A chromosomal-level reference genome of Carpinus fangiana (Coryloideae, Betulaceae).</title>
        <authorList>
            <person name="Yang X."/>
            <person name="Wang Z."/>
            <person name="Zhang L."/>
            <person name="Hao G."/>
            <person name="Liu J."/>
            <person name="Yang Y."/>
        </authorList>
    </citation>
    <scope>NUCLEOTIDE SEQUENCE [LARGE SCALE GENOMIC DNA]</scope>
    <source>
        <strain evidence="2">Cfa_2016G</strain>
        <tissue evidence="2">Leaf</tissue>
    </source>
</reference>
<dbReference type="AlphaFoldDB" id="A0A5N6QDU9"/>
<organism evidence="2 3">
    <name type="scientific">Carpinus fangiana</name>
    <dbReference type="NCBI Taxonomy" id="176857"/>
    <lineage>
        <taxon>Eukaryota</taxon>
        <taxon>Viridiplantae</taxon>
        <taxon>Streptophyta</taxon>
        <taxon>Embryophyta</taxon>
        <taxon>Tracheophyta</taxon>
        <taxon>Spermatophyta</taxon>
        <taxon>Magnoliopsida</taxon>
        <taxon>eudicotyledons</taxon>
        <taxon>Gunneridae</taxon>
        <taxon>Pentapetalae</taxon>
        <taxon>rosids</taxon>
        <taxon>fabids</taxon>
        <taxon>Fagales</taxon>
        <taxon>Betulaceae</taxon>
        <taxon>Carpinus</taxon>
    </lineage>
</organism>
<keyword evidence="3" id="KW-1185">Reference proteome</keyword>
<gene>
    <name evidence="2" type="ORF">FH972_002114</name>
</gene>
<dbReference type="EMBL" id="CM017321">
    <property type="protein sequence ID" value="KAE7997478.1"/>
    <property type="molecule type" value="Genomic_DNA"/>
</dbReference>
<evidence type="ECO:0000313" key="2">
    <source>
        <dbReference type="EMBL" id="KAE7997478.1"/>
    </source>
</evidence>
<feature type="region of interest" description="Disordered" evidence="1">
    <location>
        <begin position="1"/>
        <end position="27"/>
    </location>
</feature>
<proteinExistence type="predicted"/>
<name>A0A5N6QDU9_9ROSI</name>
<dbReference type="Proteomes" id="UP000327013">
    <property type="component" value="Chromosome 1"/>
</dbReference>
<evidence type="ECO:0000313" key="3">
    <source>
        <dbReference type="Proteomes" id="UP000327013"/>
    </source>
</evidence>
<accession>A0A5N6QDU9</accession>